<protein>
    <submittedName>
        <fullName evidence="10">Extracellular solute-binding protein</fullName>
    </submittedName>
</protein>
<feature type="domain" description="ABC transmembrane type-1" evidence="9">
    <location>
        <begin position="59"/>
        <end position="247"/>
    </location>
</feature>
<evidence type="ECO:0000313" key="10">
    <source>
        <dbReference type="EMBL" id="RHJ85880.1"/>
    </source>
</evidence>
<evidence type="ECO:0000256" key="4">
    <source>
        <dbReference type="ARBA" id="ARBA00022475"/>
    </source>
</evidence>
<evidence type="ECO:0000256" key="5">
    <source>
        <dbReference type="ARBA" id="ARBA00022692"/>
    </source>
</evidence>
<dbReference type="Proteomes" id="UP000284841">
    <property type="component" value="Unassembled WGS sequence"/>
</dbReference>
<dbReference type="Pfam" id="PF13416">
    <property type="entry name" value="SBP_bac_8"/>
    <property type="match status" value="1"/>
</dbReference>
<feature type="transmembrane region" description="Helical" evidence="8">
    <location>
        <begin position="7"/>
        <end position="29"/>
    </location>
</feature>
<evidence type="ECO:0000259" key="9">
    <source>
        <dbReference type="PROSITE" id="PS50928"/>
    </source>
</evidence>
<keyword evidence="6 8" id="KW-1133">Transmembrane helix</keyword>
<evidence type="ECO:0000256" key="1">
    <source>
        <dbReference type="ARBA" id="ARBA00004651"/>
    </source>
</evidence>
<sequence length="611" mass="67821">MKNLGKRIYLILIILFLYLPILTLMVFSFNNSKSMSIWTGFSLKWYKEMLGNSMIMEAIWNTFTIALAAAAIATIVGTLACIGIMAMKKRSETVIMGLNNIPLLNADIVTGISLMMTFLVFGISLNWGTVLLSHITFCIPYVILSVMPKFKQLAGNTYEAALDLGATPLYAFYKVVLPDIRPGIVSGFLLAFTMSVDDFVITHFTRGAGINTISTLIYSQVKVGIRPTLFALSTLIFVTVLVILVTSNVASTKEDGKSKKRIMAVLTTLVVFILGGTLFLSGVSGGSGGKEVHVYCFGDYIDPTLIKEFEKETGIKVVMDTFDTNEEMYPVIKNGSVNYDVICASDYMIDKMTGENLLAEIDYSSIPNIANLDQKYLKVAENFDPGNKYSVPHTWGTLGILYDINKIPEGSITSWNDLWNPKYKGKIVMPDSMRDTLAIALKAKGYSLNTTDEKQIAEASRYLTEQKPLVYKYANDSARDIILGGSADIAVIWNGEVLYCQEENPDLAYVVPKEGSEDFTDSWAIPTSAKNKENAEKWINFMLDKDVAMTNFDYLTYSIPNISVIDSVRDDAAKMGVLFPEDSVLEKCEALKNLGPAADDLYTKYWKKFKS</sequence>
<feature type="transmembrane region" description="Helical" evidence="8">
    <location>
        <begin position="58"/>
        <end position="82"/>
    </location>
</feature>
<reference evidence="10 11" key="1">
    <citation type="submission" date="2018-08" db="EMBL/GenBank/DDBJ databases">
        <title>A genome reference for cultivated species of the human gut microbiota.</title>
        <authorList>
            <person name="Zou Y."/>
            <person name="Xue W."/>
            <person name="Luo G."/>
        </authorList>
    </citation>
    <scope>NUCLEOTIDE SEQUENCE [LARGE SCALE GENOMIC DNA]</scope>
    <source>
        <strain evidence="10 11">AM07-24</strain>
    </source>
</reference>
<dbReference type="CDD" id="cd13663">
    <property type="entry name" value="PBP2_PotD_PotF_like_2"/>
    <property type="match status" value="1"/>
</dbReference>
<dbReference type="Pfam" id="PF00528">
    <property type="entry name" value="BPD_transp_1"/>
    <property type="match status" value="1"/>
</dbReference>
<dbReference type="STRING" id="1776384.GCA_900086585_02036"/>
<keyword evidence="3 8" id="KW-0813">Transport</keyword>
<dbReference type="SUPFAM" id="SSF161098">
    <property type="entry name" value="MetI-like"/>
    <property type="match status" value="1"/>
</dbReference>
<dbReference type="Gene3D" id="1.10.3720.10">
    <property type="entry name" value="MetI-like"/>
    <property type="match status" value="1"/>
</dbReference>
<accession>A0A415DYK0</accession>
<gene>
    <name evidence="10" type="ORF">DW099_13610</name>
</gene>
<organism evidence="10 11">
    <name type="scientific">Emergencia timonensis</name>
    <dbReference type="NCBI Taxonomy" id="1776384"/>
    <lineage>
        <taxon>Bacteria</taxon>
        <taxon>Bacillati</taxon>
        <taxon>Bacillota</taxon>
        <taxon>Clostridia</taxon>
        <taxon>Peptostreptococcales</taxon>
        <taxon>Anaerovoracaceae</taxon>
        <taxon>Emergencia</taxon>
    </lineage>
</organism>
<proteinExistence type="inferred from homology"/>
<dbReference type="PROSITE" id="PS50928">
    <property type="entry name" value="ABC_TM1"/>
    <property type="match status" value="1"/>
</dbReference>
<dbReference type="Gene3D" id="3.40.190.10">
    <property type="entry name" value="Periplasmic binding protein-like II"/>
    <property type="match status" value="2"/>
</dbReference>
<evidence type="ECO:0000256" key="7">
    <source>
        <dbReference type="ARBA" id="ARBA00023136"/>
    </source>
</evidence>
<dbReference type="GO" id="GO:0015846">
    <property type="term" value="P:polyamine transport"/>
    <property type="evidence" value="ECO:0007669"/>
    <property type="project" value="InterPro"/>
</dbReference>
<evidence type="ECO:0000256" key="6">
    <source>
        <dbReference type="ARBA" id="ARBA00022989"/>
    </source>
</evidence>
<feature type="transmembrane region" description="Helical" evidence="8">
    <location>
        <begin position="262"/>
        <end position="280"/>
    </location>
</feature>
<dbReference type="GO" id="GO:0005886">
    <property type="term" value="C:plasma membrane"/>
    <property type="evidence" value="ECO:0007669"/>
    <property type="project" value="UniProtKB-SubCell"/>
</dbReference>
<dbReference type="PRINTS" id="PR00909">
    <property type="entry name" value="SPERMDNBNDNG"/>
</dbReference>
<dbReference type="EMBL" id="QRMS01000004">
    <property type="protein sequence ID" value="RHJ85880.1"/>
    <property type="molecule type" value="Genomic_DNA"/>
</dbReference>
<comment type="caution">
    <text evidence="10">The sequence shown here is derived from an EMBL/GenBank/DDBJ whole genome shotgun (WGS) entry which is preliminary data.</text>
</comment>
<feature type="transmembrane region" description="Helical" evidence="8">
    <location>
        <begin position="129"/>
        <end position="147"/>
    </location>
</feature>
<evidence type="ECO:0000313" key="11">
    <source>
        <dbReference type="Proteomes" id="UP000284841"/>
    </source>
</evidence>
<keyword evidence="5 8" id="KW-0812">Transmembrane</keyword>
<dbReference type="GO" id="GO:0042597">
    <property type="term" value="C:periplasmic space"/>
    <property type="evidence" value="ECO:0007669"/>
    <property type="project" value="InterPro"/>
</dbReference>
<dbReference type="PANTHER" id="PTHR43848:SF2">
    <property type="entry name" value="PUTRESCINE TRANSPORT SYSTEM PERMEASE PROTEIN POTI"/>
    <property type="match status" value="1"/>
</dbReference>
<dbReference type="OrthoDB" id="9769319at2"/>
<dbReference type="PANTHER" id="PTHR43848">
    <property type="entry name" value="PUTRESCINE TRANSPORT SYSTEM PERMEASE PROTEIN POTI"/>
    <property type="match status" value="1"/>
</dbReference>
<dbReference type="InterPro" id="IPR035906">
    <property type="entry name" value="MetI-like_sf"/>
</dbReference>
<evidence type="ECO:0000256" key="3">
    <source>
        <dbReference type="ARBA" id="ARBA00022448"/>
    </source>
</evidence>
<dbReference type="SUPFAM" id="SSF53850">
    <property type="entry name" value="Periplasmic binding protein-like II"/>
    <property type="match status" value="1"/>
</dbReference>
<dbReference type="RefSeq" id="WP_118336057.1">
    <property type="nucleotide sequence ID" value="NZ_AP025567.1"/>
</dbReference>
<dbReference type="InterPro" id="IPR006059">
    <property type="entry name" value="SBP"/>
</dbReference>
<dbReference type="CDD" id="cd06261">
    <property type="entry name" value="TM_PBP2"/>
    <property type="match status" value="1"/>
</dbReference>
<feature type="transmembrane region" description="Helical" evidence="8">
    <location>
        <begin position="103"/>
        <end position="123"/>
    </location>
</feature>
<keyword evidence="4" id="KW-1003">Cell membrane</keyword>
<dbReference type="InterPro" id="IPR000515">
    <property type="entry name" value="MetI-like"/>
</dbReference>
<evidence type="ECO:0000256" key="2">
    <source>
        <dbReference type="ARBA" id="ARBA00007069"/>
    </source>
</evidence>
<dbReference type="InterPro" id="IPR051789">
    <property type="entry name" value="Bact_Polyamine_Transport"/>
</dbReference>
<feature type="transmembrane region" description="Helical" evidence="8">
    <location>
        <begin position="229"/>
        <end position="250"/>
    </location>
</feature>
<evidence type="ECO:0000256" key="8">
    <source>
        <dbReference type="RuleBase" id="RU363032"/>
    </source>
</evidence>
<dbReference type="GO" id="GO:0019808">
    <property type="term" value="F:polyamine binding"/>
    <property type="evidence" value="ECO:0007669"/>
    <property type="project" value="InterPro"/>
</dbReference>
<keyword evidence="11" id="KW-1185">Reference proteome</keyword>
<dbReference type="AlphaFoldDB" id="A0A415DYK0"/>
<dbReference type="InterPro" id="IPR001188">
    <property type="entry name" value="Sperm_putr-bd"/>
</dbReference>
<keyword evidence="7 8" id="KW-0472">Membrane</keyword>
<comment type="similarity">
    <text evidence="2">Belongs to the binding-protein-dependent transport system permease family. CysTW subfamily.</text>
</comment>
<name>A0A415DYK0_9FIRM</name>
<dbReference type="GO" id="GO:0055085">
    <property type="term" value="P:transmembrane transport"/>
    <property type="evidence" value="ECO:0007669"/>
    <property type="project" value="InterPro"/>
</dbReference>
<comment type="subcellular location">
    <subcellularLocation>
        <location evidence="1 8">Cell membrane</location>
        <topology evidence="1 8">Multi-pass membrane protein</topology>
    </subcellularLocation>
</comment>